<dbReference type="InterPro" id="IPR001584">
    <property type="entry name" value="Integrase_cat-core"/>
</dbReference>
<evidence type="ECO:0000313" key="3">
    <source>
        <dbReference type="Proteomes" id="UP000216008"/>
    </source>
</evidence>
<protein>
    <recommendedName>
        <fullName evidence="1">Integrase catalytic domain-containing protein</fullName>
    </recommendedName>
</protein>
<name>A0A267M3C2_LACJH</name>
<accession>A0A267M3C2</accession>
<comment type="caution">
    <text evidence="2">The sequence shown here is derived from an EMBL/GenBank/DDBJ whole genome shotgun (WGS) entry which is preliminary data.</text>
</comment>
<gene>
    <name evidence="2" type="ORF">A3Q24_08900</name>
</gene>
<dbReference type="GO" id="GO:0015074">
    <property type="term" value="P:DNA integration"/>
    <property type="evidence" value="ECO:0007669"/>
    <property type="project" value="InterPro"/>
</dbReference>
<dbReference type="RefSeq" id="WP_143445804.1">
    <property type="nucleotide sequence ID" value="NZ_NIBD01000052.1"/>
</dbReference>
<sequence length="54" mass="6705">IMKREKLNRLKIGSLEEMKEILKDYIYWFNNVRRSNKLKYTTPVKYRNRVLSNL</sequence>
<feature type="non-terminal residue" evidence="2">
    <location>
        <position position="1"/>
    </location>
</feature>
<dbReference type="AlphaFoldDB" id="A0A267M3C2"/>
<proteinExistence type="predicted"/>
<dbReference type="Proteomes" id="UP000216008">
    <property type="component" value="Unassembled WGS sequence"/>
</dbReference>
<reference evidence="2 3" key="1">
    <citation type="submission" date="2017-05" db="EMBL/GenBank/DDBJ databases">
        <title>Lactobacillus johnsonii from commercial turkeys.</title>
        <authorList>
            <person name="Johnson T.J."/>
            <person name="Youmans B."/>
        </authorList>
    </citation>
    <scope>NUCLEOTIDE SEQUENCE [LARGE SCALE GENOMIC DNA]</scope>
    <source>
        <strain evidence="2 3">UMNLJ114</strain>
    </source>
</reference>
<organism evidence="2 3">
    <name type="scientific">Lactobacillus johnsonii</name>
    <dbReference type="NCBI Taxonomy" id="33959"/>
    <lineage>
        <taxon>Bacteria</taxon>
        <taxon>Bacillati</taxon>
        <taxon>Bacillota</taxon>
        <taxon>Bacilli</taxon>
        <taxon>Lactobacillales</taxon>
        <taxon>Lactobacillaceae</taxon>
        <taxon>Lactobacillus</taxon>
    </lineage>
</organism>
<dbReference type="Pfam" id="PF13333">
    <property type="entry name" value="rve_2"/>
    <property type="match status" value="1"/>
</dbReference>
<evidence type="ECO:0000313" key="2">
    <source>
        <dbReference type="EMBL" id="PAB54121.1"/>
    </source>
</evidence>
<feature type="domain" description="Integrase catalytic" evidence="1">
    <location>
        <begin position="2"/>
        <end position="51"/>
    </location>
</feature>
<dbReference type="EMBL" id="NIBD01000052">
    <property type="protein sequence ID" value="PAB54121.1"/>
    <property type="molecule type" value="Genomic_DNA"/>
</dbReference>
<evidence type="ECO:0000259" key="1">
    <source>
        <dbReference type="Pfam" id="PF13333"/>
    </source>
</evidence>